<dbReference type="Pfam" id="PF07949">
    <property type="entry name" value="YbbR"/>
    <property type="match status" value="3"/>
</dbReference>
<accession>A0A4R3Z7J5</accession>
<organism evidence="2 3">
    <name type="scientific">Longibaculum muris</name>
    <dbReference type="NCBI Taxonomy" id="1796628"/>
    <lineage>
        <taxon>Bacteria</taxon>
        <taxon>Bacillati</taxon>
        <taxon>Bacillota</taxon>
        <taxon>Erysipelotrichia</taxon>
        <taxon>Erysipelotrichales</taxon>
        <taxon>Coprobacillaceae</taxon>
        <taxon>Longibaculum</taxon>
    </lineage>
</organism>
<dbReference type="Gene3D" id="2.170.120.30">
    <property type="match status" value="2"/>
</dbReference>
<gene>
    <name evidence="2" type="ORF">EDD60_10271</name>
</gene>
<dbReference type="PANTHER" id="PTHR37804:SF1">
    <property type="entry name" value="CDAA REGULATORY PROTEIN CDAR"/>
    <property type="match status" value="1"/>
</dbReference>
<dbReference type="RefSeq" id="WP_066446210.1">
    <property type="nucleotide sequence ID" value="NZ_JANKBF010000003.1"/>
</dbReference>
<dbReference type="AlphaFoldDB" id="A0A4R3Z7J5"/>
<dbReference type="EMBL" id="SMCQ01000002">
    <property type="protein sequence ID" value="TCW02108.1"/>
    <property type="molecule type" value="Genomic_DNA"/>
</dbReference>
<keyword evidence="3" id="KW-1185">Reference proteome</keyword>
<protein>
    <submittedName>
        <fullName evidence="2">YbbR domain-containing protein</fullName>
    </submittedName>
</protein>
<dbReference type="Proteomes" id="UP000295515">
    <property type="component" value="Unassembled WGS sequence"/>
</dbReference>
<dbReference type="GeneID" id="98914314"/>
<keyword evidence="1" id="KW-0812">Transmembrane</keyword>
<keyword evidence="1" id="KW-0472">Membrane</keyword>
<evidence type="ECO:0000256" key="1">
    <source>
        <dbReference type="SAM" id="Phobius"/>
    </source>
</evidence>
<keyword evidence="1" id="KW-1133">Transmembrane helix</keyword>
<feature type="transmembrane region" description="Helical" evidence="1">
    <location>
        <begin position="72"/>
        <end position="90"/>
    </location>
</feature>
<name>A0A4R3Z7J5_9FIRM</name>
<evidence type="ECO:0000313" key="2">
    <source>
        <dbReference type="EMBL" id="TCW02108.1"/>
    </source>
</evidence>
<comment type="caution">
    <text evidence="2">The sequence shown here is derived from an EMBL/GenBank/DDBJ whole genome shotgun (WGS) entry which is preliminary data.</text>
</comment>
<proteinExistence type="predicted"/>
<dbReference type="InterPro" id="IPR053154">
    <property type="entry name" value="c-di-AMP_regulator"/>
</dbReference>
<dbReference type="Gene3D" id="2.170.120.40">
    <property type="entry name" value="YbbR-like domain"/>
    <property type="match status" value="2"/>
</dbReference>
<reference evidence="2 3" key="1">
    <citation type="submission" date="2019-03" db="EMBL/GenBank/DDBJ databases">
        <title>Genomic Encyclopedia of Type Strains, Phase IV (KMG-IV): sequencing the most valuable type-strain genomes for metagenomic binning, comparative biology and taxonomic classification.</title>
        <authorList>
            <person name="Goeker M."/>
        </authorList>
    </citation>
    <scope>NUCLEOTIDE SEQUENCE [LARGE SCALE GENOMIC DNA]</scope>
    <source>
        <strain evidence="2 3">DSM 29487</strain>
    </source>
</reference>
<dbReference type="InterPro" id="IPR012505">
    <property type="entry name" value="YbbR"/>
</dbReference>
<sequence length="470" mass="52232">MSPRHQKDHKDIHDSTTEFFLKVVQKEKEKNSRENSPTKENINTTKTKTIDTVGRFYNYINKTLDKILSSKMSIMVLSFIMAGVLFWSIAGSSGGKDNLANPTSGATLDNVPVQIEGLNKSLEISGVPEQVTVGLIGPSLDIYKTNFSKNYEIYLDVKGLSEGEHTINLKSRNFPDTLKVMIVPDLVKIKLSPKEERVYDLGYRFINEDKMDSEYSVSVEEMSLETVILHASQETLDRVAKVEACIDVTDKKESFEQNANIKAYDNSGKEVKVEISPKKVHVKCNVSSYSKSVPIQAHFIGDLSTGYQVSNYTLSQSEVTIYGVEDKIKDIAVVQVDVDVTNLKSNTTISNVSLKKENGINKFSTSAIDVTVEVEKVITKKFDKIPIQVLNNERKYKVSFAGESQYASVSVTGTEAKIASLTADNIQATIDIDKLKLGTNKADVKVAVDDEKLKIELLSSSKVTINIERN</sequence>
<evidence type="ECO:0000313" key="3">
    <source>
        <dbReference type="Proteomes" id="UP000295515"/>
    </source>
</evidence>
<dbReference type="PANTHER" id="PTHR37804">
    <property type="entry name" value="CDAA REGULATORY PROTEIN CDAR"/>
    <property type="match status" value="1"/>
</dbReference>